<gene>
    <name evidence="2" type="ORF">CP500_009710</name>
</gene>
<protein>
    <submittedName>
        <fullName evidence="2">Uncharacterized protein</fullName>
    </submittedName>
</protein>
<dbReference type="Proteomes" id="UP000226442">
    <property type="component" value="Unassembled WGS sequence"/>
</dbReference>
<comment type="caution">
    <text evidence="2">The sequence shown here is derived from an EMBL/GenBank/DDBJ whole genome shotgun (WGS) entry which is preliminary data.</text>
</comment>
<dbReference type="AlphaFoldDB" id="A0A2G4F1N2"/>
<proteinExistence type="predicted"/>
<evidence type="ECO:0000313" key="2">
    <source>
        <dbReference type="EMBL" id="PHX55674.1"/>
    </source>
</evidence>
<accession>A0A2G4F1N2</accession>
<organism evidence="2 3">
    <name type="scientific">Tychonema bourrellyi FEM_GT703</name>
    <dbReference type="NCBI Taxonomy" id="2040638"/>
    <lineage>
        <taxon>Bacteria</taxon>
        <taxon>Bacillati</taxon>
        <taxon>Cyanobacteriota</taxon>
        <taxon>Cyanophyceae</taxon>
        <taxon>Oscillatoriophycideae</taxon>
        <taxon>Oscillatoriales</taxon>
        <taxon>Microcoleaceae</taxon>
        <taxon>Tychonema</taxon>
    </lineage>
</organism>
<evidence type="ECO:0000313" key="3">
    <source>
        <dbReference type="Proteomes" id="UP000226442"/>
    </source>
</evidence>
<keyword evidence="3" id="KW-1185">Reference proteome</keyword>
<reference evidence="2" key="1">
    <citation type="submission" date="2017-10" db="EMBL/GenBank/DDBJ databases">
        <title>Draft genome sequence of the planktic cyanobacteria Tychonema bourrellyi isolated from alpine lentic freshwater.</title>
        <authorList>
            <person name="Tett A."/>
            <person name="Armanini F."/>
            <person name="Asnicar F."/>
            <person name="Boscaini A."/>
            <person name="Pasolli E."/>
            <person name="Zolfo M."/>
            <person name="Donati C."/>
            <person name="Salmaso N."/>
            <person name="Segata N."/>
        </authorList>
    </citation>
    <scope>NUCLEOTIDE SEQUENCE</scope>
    <source>
        <strain evidence="2">FEM_GT703</strain>
    </source>
</reference>
<dbReference type="EMBL" id="NXIB02000045">
    <property type="protein sequence ID" value="PHX55674.1"/>
    <property type="molecule type" value="Genomic_DNA"/>
</dbReference>
<evidence type="ECO:0000256" key="1">
    <source>
        <dbReference type="SAM" id="MobiDB-lite"/>
    </source>
</evidence>
<feature type="compositionally biased region" description="Basic and acidic residues" evidence="1">
    <location>
        <begin position="47"/>
        <end position="57"/>
    </location>
</feature>
<name>A0A2G4F1N2_9CYAN</name>
<sequence>MLLKLGWYFEAFVYFNAMTIAEICLGNYQKNRKGRSQLPRKALSKSKKPEVRTKKENWSQFPRLI</sequence>
<feature type="region of interest" description="Disordered" evidence="1">
    <location>
        <begin position="36"/>
        <end position="65"/>
    </location>
</feature>